<feature type="non-terminal residue" evidence="2">
    <location>
        <position position="1"/>
    </location>
</feature>
<evidence type="ECO:0000259" key="1">
    <source>
        <dbReference type="Pfam" id="PF01636"/>
    </source>
</evidence>
<evidence type="ECO:0000313" key="3">
    <source>
        <dbReference type="Proteomes" id="UP000295345"/>
    </source>
</evidence>
<dbReference type="Gene3D" id="3.90.1200.10">
    <property type="match status" value="1"/>
</dbReference>
<organism evidence="2 3">
    <name type="scientific">Streptomyces hainanensis</name>
    <dbReference type="NCBI Taxonomy" id="402648"/>
    <lineage>
        <taxon>Bacteria</taxon>
        <taxon>Bacillati</taxon>
        <taxon>Actinomycetota</taxon>
        <taxon>Actinomycetes</taxon>
        <taxon>Kitasatosporales</taxon>
        <taxon>Streptomycetaceae</taxon>
        <taxon>Streptomyces</taxon>
    </lineage>
</organism>
<dbReference type="Proteomes" id="UP000295345">
    <property type="component" value="Unassembled WGS sequence"/>
</dbReference>
<dbReference type="RefSeq" id="WP_132822007.1">
    <property type="nucleotide sequence ID" value="NZ_SMKI01000635.1"/>
</dbReference>
<keyword evidence="3" id="KW-1185">Reference proteome</keyword>
<accession>A0A4R4SJY0</accession>
<sequence length="286" mass="29135">VLGVLGELAALVGPGPGRPAAPRVLAERPDATLVRVGAVVAKAHAPDTDAVALAARLRVAAHPALTGILLPPVEPAAVRPLRGGRPATLWPYGTPIDPDVDELPWAAAGALLALLHAVDPAALGTGPLPAAGGPARAAETVAALRAAPGAGTPDERRAVERVLAGAPDLGSRRTLCHGDFHFGQLVTDPAHGGGLLLIDVDDLGLGDPAWDLARPAAWYAAGLVPEADWRRFLAGYGVAEPWPGWLDGPARALTAQLAARALLSSRPLTGEGAAFVDSCRRIEALS</sequence>
<dbReference type="Pfam" id="PF01636">
    <property type="entry name" value="APH"/>
    <property type="match status" value="1"/>
</dbReference>
<protein>
    <submittedName>
        <fullName evidence="2">Aminoglycoside phosphotransferase family protein</fullName>
    </submittedName>
</protein>
<keyword evidence="2" id="KW-0808">Transferase</keyword>
<gene>
    <name evidence="2" type="ORF">E1283_33890</name>
</gene>
<name>A0A4R4SJY0_9ACTN</name>
<dbReference type="GO" id="GO:0016740">
    <property type="term" value="F:transferase activity"/>
    <property type="evidence" value="ECO:0007669"/>
    <property type="project" value="UniProtKB-KW"/>
</dbReference>
<dbReference type="InterPro" id="IPR011009">
    <property type="entry name" value="Kinase-like_dom_sf"/>
</dbReference>
<dbReference type="InterPro" id="IPR002575">
    <property type="entry name" value="Aminoglycoside_PTrfase"/>
</dbReference>
<dbReference type="OrthoDB" id="4558647at2"/>
<dbReference type="SUPFAM" id="SSF56112">
    <property type="entry name" value="Protein kinase-like (PK-like)"/>
    <property type="match status" value="1"/>
</dbReference>
<evidence type="ECO:0000313" key="2">
    <source>
        <dbReference type="EMBL" id="TDC62549.1"/>
    </source>
</evidence>
<feature type="domain" description="Aminoglycoside phosphotransferase" evidence="1">
    <location>
        <begin position="52"/>
        <end position="239"/>
    </location>
</feature>
<proteinExistence type="predicted"/>
<dbReference type="EMBL" id="SMKI01000635">
    <property type="protein sequence ID" value="TDC62549.1"/>
    <property type="molecule type" value="Genomic_DNA"/>
</dbReference>
<dbReference type="AlphaFoldDB" id="A0A4R4SJY0"/>
<comment type="caution">
    <text evidence="2">The sequence shown here is derived from an EMBL/GenBank/DDBJ whole genome shotgun (WGS) entry which is preliminary data.</text>
</comment>
<reference evidence="2 3" key="1">
    <citation type="submission" date="2019-03" db="EMBL/GenBank/DDBJ databases">
        <title>Draft genome sequences of novel Actinobacteria.</title>
        <authorList>
            <person name="Sahin N."/>
            <person name="Ay H."/>
            <person name="Saygin H."/>
        </authorList>
    </citation>
    <scope>NUCLEOTIDE SEQUENCE [LARGE SCALE GENOMIC DNA]</scope>
    <source>
        <strain evidence="2 3">DSM 41900</strain>
    </source>
</reference>